<evidence type="ECO:0000313" key="16">
    <source>
        <dbReference type="EMBL" id="GAA2860140.1"/>
    </source>
</evidence>
<comment type="catalytic activity">
    <reaction evidence="1">
        <text>ATP + protein L-histidine = ADP + protein N-phospho-L-histidine.</text>
        <dbReference type="EC" id="2.7.13.3"/>
    </reaction>
</comment>
<feature type="compositionally biased region" description="Polar residues" evidence="12">
    <location>
        <begin position="847"/>
        <end position="873"/>
    </location>
</feature>
<evidence type="ECO:0000256" key="11">
    <source>
        <dbReference type="ARBA" id="ARBA00023012"/>
    </source>
</evidence>
<feature type="region of interest" description="Disordered" evidence="12">
    <location>
        <begin position="770"/>
        <end position="927"/>
    </location>
</feature>
<accession>A0ABN3VUQ3</accession>
<feature type="compositionally biased region" description="Basic and acidic residues" evidence="12">
    <location>
        <begin position="1061"/>
        <end position="1082"/>
    </location>
</feature>
<dbReference type="EC" id="2.7.13.3" evidence="3"/>
<evidence type="ECO:0000256" key="2">
    <source>
        <dbReference type="ARBA" id="ARBA00004370"/>
    </source>
</evidence>
<feature type="region of interest" description="Disordered" evidence="12">
    <location>
        <begin position="951"/>
        <end position="1082"/>
    </location>
</feature>
<evidence type="ECO:0000256" key="1">
    <source>
        <dbReference type="ARBA" id="ARBA00000085"/>
    </source>
</evidence>
<keyword evidence="10 13" id="KW-1133">Transmembrane helix</keyword>
<keyword evidence="8" id="KW-0418">Kinase</keyword>
<dbReference type="InterPro" id="IPR013587">
    <property type="entry name" value="Nitrate/nitrite_sensing"/>
</dbReference>
<protein>
    <recommendedName>
        <fullName evidence="3">histidine kinase</fullName>
        <ecNumber evidence="3">2.7.13.3</ecNumber>
    </recommendedName>
</protein>
<evidence type="ECO:0000256" key="3">
    <source>
        <dbReference type="ARBA" id="ARBA00012438"/>
    </source>
</evidence>
<dbReference type="Gene3D" id="3.30.565.10">
    <property type="entry name" value="Histidine kinase-like ATPase, C-terminal domain"/>
    <property type="match status" value="1"/>
</dbReference>
<dbReference type="Pfam" id="PF02518">
    <property type="entry name" value="HATPase_c"/>
    <property type="match status" value="1"/>
</dbReference>
<dbReference type="Pfam" id="PF00672">
    <property type="entry name" value="HAMP"/>
    <property type="match status" value="1"/>
</dbReference>
<comment type="subcellular location">
    <subcellularLocation>
        <location evidence="2">Membrane</location>
    </subcellularLocation>
</comment>
<dbReference type="SMART" id="SM00387">
    <property type="entry name" value="HATPase_c"/>
    <property type="match status" value="1"/>
</dbReference>
<dbReference type="SMART" id="SM00304">
    <property type="entry name" value="HAMP"/>
    <property type="match status" value="1"/>
</dbReference>
<comment type="caution">
    <text evidence="16">The sequence shown here is derived from an EMBL/GenBank/DDBJ whole genome shotgun (WGS) entry which is preliminary data.</text>
</comment>
<keyword evidence="6 13" id="KW-0812">Transmembrane</keyword>
<keyword evidence="4" id="KW-0597">Phosphoprotein</keyword>
<dbReference type="SUPFAM" id="SSF55874">
    <property type="entry name" value="ATPase domain of HSP90 chaperone/DNA topoisomerase II/histidine kinase"/>
    <property type="match status" value="1"/>
</dbReference>
<feature type="domain" description="Histidine kinase/HSP90-like ATPase" evidence="15">
    <location>
        <begin position="582"/>
        <end position="693"/>
    </location>
</feature>
<evidence type="ECO:0000256" key="8">
    <source>
        <dbReference type="ARBA" id="ARBA00022777"/>
    </source>
</evidence>
<feature type="transmembrane region" description="Helical" evidence="13">
    <location>
        <begin position="64"/>
        <end position="81"/>
    </location>
</feature>
<feature type="region of interest" description="Disordered" evidence="12">
    <location>
        <begin position="1"/>
        <end position="50"/>
    </location>
</feature>
<dbReference type="InterPro" id="IPR050980">
    <property type="entry name" value="2C_sensor_his_kinase"/>
</dbReference>
<evidence type="ECO:0000256" key="4">
    <source>
        <dbReference type="ARBA" id="ARBA00022553"/>
    </source>
</evidence>
<keyword evidence="11" id="KW-0902">Two-component regulatory system</keyword>
<keyword evidence="7" id="KW-0547">Nucleotide-binding</keyword>
<feature type="compositionally biased region" description="Low complexity" evidence="12">
    <location>
        <begin position="964"/>
        <end position="981"/>
    </location>
</feature>
<keyword evidence="9" id="KW-0067">ATP-binding</keyword>
<dbReference type="Proteomes" id="UP001500831">
    <property type="component" value="Unassembled WGS sequence"/>
</dbReference>
<feature type="compositionally biased region" description="Basic and acidic residues" evidence="12">
    <location>
        <begin position="35"/>
        <end position="44"/>
    </location>
</feature>
<evidence type="ECO:0000256" key="7">
    <source>
        <dbReference type="ARBA" id="ARBA00022741"/>
    </source>
</evidence>
<dbReference type="Pfam" id="PF08376">
    <property type="entry name" value="NIT"/>
    <property type="match status" value="1"/>
</dbReference>
<evidence type="ECO:0000313" key="17">
    <source>
        <dbReference type="Proteomes" id="UP001500831"/>
    </source>
</evidence>
<organism evidence="16 17">
    <name type="scientific">Streptosporangium fragile</name>
    <dbReference type="NCBI Taxonomy" id="46186"/>
    <lineage>
        <taxon>Bacteria</taxon>
        <taxon>Bacillati</taxon>
        <taxon>Actinomycetota</taxon>
        <taxon>Actinomycetes</taxon>
        <taxon>Streptosporangiales</taxon>
        <taxon>Streptosporangiaceae</taxon>
        <taxon>Streptosporangium</taxon>
    </lineage>
</organism>
<feature type="transmembrane region" description="Helical" evidence="13">
    <location>
        <begin position="378"/>
        <end position="400"/>
    </location>
</feature>
<dbReference type="InterPro" id="IPR036890">
    <property type="entry name" value="HATPase_C_sf"/>
</dbReference>
<dbReference type="InterPro" id="IPR003594">
    <property type="entry name" value="HATPase_dom"/>
</dbReference>
<dbReference type="Gene3D" id="6.10.340.10">
    <property type="match status" value="1"/>
</dbReference>
<keyword evidence="5" id="KW-0808">Transferase</keyword>
<keyword evidence="13" id="KW-0472">Membrane</keyword>
<evidence type="ECO:0000256" key="12">
    <source>
        <dbReference type="SAM" id="MobiDB-lite"/>
    </source>
</evidence>
<dbReference type="InterPro" id="IPR003660">
    <property type="entry name" value="HAMP_dom"/>
</dbReference>
<dbReference type="CDD" id="cd06225">
    <property type="entry name" value="HAMP"/>
    <property type="match status" value="1"/>
</dbReference>
<feature type="compositionally biased region" description="Low complexity" evidence="12">
    <location>
        <begin position="1048"/>
        <end position="1060"/>
    </location>
</feature>
<feature type="domain" description="HAMP" evidence="14">
    <location>
        <begin position="401"/>
        <end position="470"/>
    </location>
</feature>
<evidence type="ECO:0000256" key="6">
    <source>
        <dbReference type="ARBA" id="ARBA00022692"/>
    </source>
</evidence>
<gene>
    <name evidence="16" type="ORF">GCM10010517_18750</name>
</gene>
<name>A0ABN3VUQ3_9ACTN</name>
<feature type="compositionally biased region" description="Polar residues" evidence="12">
    <location>
        <begin position="1024"/>
        <end position="1033"/>
    </location>
</feature>
<sequence>MRTGSIPSERESGLTPAQAFGNQGVPPQSGQAPDGEGREPDKPAKPVRNGSKLALKNWRVRSRLIALIVLPTLAAVVLGGLRVTTSINSAAEYERVRTAAELTAGLSRLADGLQLERDLSARYVAHGRRATGQANLAKQHAIVDKIAREVRATVDAVIGDSDVVDALGDRGEAELAQIRARIDEIKSIRKTALETQLPAIPTLAAYSRTITDLLALHDEIDQGVSDQSITESATAFGALSRAKEQASRERAQLAIALAVQGFSAEGLDALLAARAQRDSELATFRAEATVAQRQLYDDTVSSRKVDRAGALRARAIVLGLAGAPLIRVDVSRTGLGDQATWFDASSDIVERMRAVEESISKTLIAQSQALQESEQNGALVAAALTGLLIVIVLIITLVMAQSLVRPLRRLRTEALSIAGQRLPETVQSMRESGEAANVEVTPIGVASDDEIGEVARAFDEVHREAVRLAGQEATLRSNVNSMFVNLSRRTQTLVERQLSLIENLEQGEQDEERLGSLFRLDHLATRMRRNSENLLVLAGQEPARRWSQPVPLIDVVRASLSEVENYERVSLQLQAGVSVVGTSVNDVVHLIAELVENAISFSPRETKVTVSSNRIDGGGVMVSVTDLGIGMTSEELAQANWRLANPPVVDVSVSRRMGLFVVGRLALRHGIRVQLRQQDSGGLTAMVLLPENLLGSSGGRPSAPAAPQSSDWPGSMVSMDRAPVLASPTGLDSRTPSFASFEAAHQNSFASIDLAAQQFNSFDAGQSSFGGGHFGQAPVDTPWSGHPSAPGAGGTGSAPGWPTASQPDPSPWQGAVPPGGPVSWSAGPSAPARDADTWSGSPGGGQDSWSGPQGGAPNSWSGPQSGAPNSWSGPQGGGSDTWSGSSVRGGDSGGWPSVDDSGPFGRRAFDAADNTGPLPAVSDASPMEEAREEFLPIFAAVESDWFKKAEPVAPVQEPAEEVQETTQLQQPPAASSWSSPADTGWQAAKAASEPSLGGITGSGLPKRVPKANLVPGTAAPETGASPQTPTLRPTVSPEAVRSRLASFQQGVRQGRAAARGEAGDGRPYPDFRRDVEGNKEDR</sequence>
<keyword evidence="17" id="KW-1185">Reference proteome</keyword>
<proteinExistence type="predicted"/>
<dbReference type="RefSeq" id="WP_344969734.1">
    <property type="nucleotide sequence ID" value="NZ_BAAAVI010000010.1"/>
</dbReference>
<evidence type="ECO:0000256" key="5">
    <source>
        <dbReference type="ARBA" id="ARBA00022679"/>
    </source>
</evidence>
<evidence type="ECO:0000256" key="13">
    <source>
        <dbReference type="SAM" id="Phobius"/>
    </source>
</evidence>
<evidence type="ECO:0000256" key="10">
    <source>
        <dbReference type="ARBA" id="ARBA00022989"/>
    </source>
</evidence>
<evidence type="ECO:0000256" key="9">
    <source>
        <dbReference type="ARBA" id="ARBA00022840"/>
    </source>
</evidence>
<dbReference type="PANTHER" id="PTHR44936:SF9">
    <property type="entry name" value="SENSOR PROTEIN CREC"/>
    <property type="match status" value="1"/>
</dbReference>
<evidence type="ECO:0000259" key="15">
    <source>
        <dbReference type="SMART" id="SM00387"/>
    </source>
</evidence>
<reference evidence="16 17" key="1">
    <citation type="journal article" date="2019" name="Int. J. Syst. Evol. Microbiol.">
        <title>The Global Catalogue of Microorganisms (GCM) 10K type strain sequencing project: providing services to taxonomists for standard genome sequencing and annotation.</title>
        <authorList>
            <consortium name="The Broad Institute Genomics Platform"/>
            <consortium name="The Broad Institute Genome Sequencing Center for Infectious Disease"/>
            <person name="Wu L."/>
            <person name="Ma J."/>
        </authorList>
    </citation>
    <scope>NUCLEOTIDE SEQUENCE [LARGE SCALE GENOMIC DNA]</scope>
    <source>
        <strain evidence="16 17">JCM 6242</strain>
    </source>
</reference>
<evidence type="ECO:0000259" key="14">
    <source>
        <dbReference type="SMART" id="SM00304"/>
    </source>
</evidence>
<dbReference type="EMBL" id="BAAAVI010000010">
    <property type="protein sequence ID" value="GAA2860140.1"/>
    <property type="molecule type" value="Genomic_DNA"/>
</dbReference>
<feature type="region of interest" description="Disordered" evidence="12">
    <location>
        <begin position="697"/>
        <end position="718"/>
    </location>
</feature>
<dbReference type="PANTHER" id="PTHR44936">
    <property type="entry name" value="SENSOR PROTEIN CREC"/>
    <property type="match status" value="1"/>
</dbReference>